<proteinExistence type="predicted"/>
<dbReference type="EMBL" id="JBHSQI010000009">
    <property type="protein sequence ID" value="MFC6154756.1"/>
    <property type="molecule type" value="Genomic_DNA"/>
</dbReference>
<dbReference type="InterPro" id="IPR039422">
    <property type="entry name" value="MarR/SlyA-like"/>
</dbReference>
<dbReference type="Gene3D" id="1.10.10.10">
    <property type="entry name" value="Winged helix-like DNA-binding domain superfamily/Winged helix DNA-binding domain"/>
    <property type="match status" value="1"/>
</dbReference>
<dbReference type="RefSeq" id="WP_164878754.1">
    <property type="nucleotide sequence ID" value="NZ_CP034929.1"/>
</dbReference>
<dbReference type="SMART" id="SM00347">
    <property type="entry name" value="HTH_MARR"/>
    <property type="match status" value="1"/>
</dbReference>
<evidence type="ECO:0000313" key="5">
    <source>
        <dbReference type="EMBL" id="MFC6154756.1"/>
    </source>
</evidence>
<dbReference type="InterPro" id="IPR023187">
    <property type="entry name" value="Tscrpt_reg_MarR-type_CS"/>
</dbReference>
<feature type="domain" description="HTH marR-type" evidence="4">
    <location>
        <begin position="17"/>
        <end position="155"/>
    </location>
</feature>
<dbReference type="PANTHER" id="PTHR33164:SF43">
    <property type="entry name" value="HTH-TYPE TRANSCRIPTIONAL REPRESSOR YETL"/>
    <property type="match status" value="1"/>
</dbReference>
<keyword evidence="1" id="KW-0805">Transcription regulation</keyword>
<dbReference type="InterPro" id="IPR036390">
    <property type="entry name" value="WH_DNA-bd_sf"/>
</dbReference>
<gene>
    <name evidence="5" type="ORF">ACFPWU_13890</name>
</gene>
<evidence type="ECO:0000256" key="1">
    <source>
        <dbReference type="ARBA" id="ARBA00023015"/>
    </source>
</evidence>
<dbReference type="Proteomes" id="UP001596098">
    <property type="component" value="Unassembled WGS sequence"/>
</dbReference>
<sequence>MTPPSPTRAAFVDSDVASSLGSDIEQSVRLVRELTKLGVRLKNVASRHTGLSPADISALSILVKDVVGPADLARQLDVSTAAATGIVDRLAARGLVERHAIPDDRRRTALHITESGRAEHAHYLQRMADGLRELDRQFSDAERDVIERYLTGAVAAIADAVDEYGQDPSEDA</sequence>
<keyword evidence="2" id="KW-0238">DNA-binding</keyword>
<dbReference type="Pfam" id="PF12802">
    <property type="entry name" value="MarR_2"/>
    <property type="match status" value="1"/>
</dbReference>
<evidence type="ECO:0000256" key="2">
    <source>
        <dbReference type="ARBA" id="ARBA00023125"/>
    </source>
</evidence>
<dbReference type="PROSITE" id="PS50995">
    <property type="entry name" value="HTH_MARR_2"/>
    <property type="match status" value="1"/>
</dbReference>
<dbReference type="PRINTS" id="PR00598">
    <property type="entry name" value="HTHMARR"/>
</dbReference>
<evidence type="ECO:0000256" key="3">
    <source>
        <dbReference type="ARBA" id="ARBA00023163"/>
    </source>
</evidence>
<evidence type="ECO:0000259" key="4">
    <source>
        <dbReference type="PROSITE" id="PS50995"/>
    </source>
</evidence>
<name>A0ABW1R2D1_9ACTN</name>
<reference evidence="6" key="1">
    <citation type="journal article" date="2019" name="Int. J. Syst. Evol. Microbiol.">
        <title>The Global Catalogue of Microorganisms (GCM) 10K type strain sequencing project: providing services to taxonomists for standard genome sequencing and annotation.</title>
        <authorList>
            <consortium name="The Broad Institute Genomics Platform"/>
            <consortium name="The Broad Institute Genome Sequencing Center for Infectious Disease"/>
            <person name="Wu L."/>
            <person name="Ma J."/>
        </authorList>
    </citation>
    <scope>NUCLEOTIDE SEQUENCE [LARGE SCALE GENOMIC DNA]</scope>
    <source>
        <strain evidence="6">DFY28</strain>
    </source>
</reference>
<dbReference type="PROSITE" id="PS01117">
    <property type="entry name" value="HTH_MARR_1"/>
    <property type="match status" value="1"/>
</dbReference>
<keyword evidence="3" id="KW-0804">Transcription</keyword>
<dbReference type="InterPro" id="IPR000835">
    <property type="entry name" value="HTH_MarR-typ"/>
</dbReference>
<dbReference type="PANTHER" id="PTHR33164">
    <property type="entry name" value="TRANSCRIPTIONAL REGULATOR, MARR FAMILY"/>
    <property type="match status" value="1"/>
</dbReference>
<comment type="caution">
    <text evidence="5">The sequence shown here is derived from an EMBL/GenBank/DDBJ whole genome shotgun (WGS) entry which is preliminary data.</text>
</comment>
<dbReference type="SUPFAM" id="SSF46785">
    <property type="entry name" value="Winged helix' DNA-binding domain"/>
    <property type="match status" value="1"/>
</dbReference>
<dbReference type="InterPro" id="IPR036388">
    <property type="entry name" value="WH-like_DNA-bd_sf"/>
</dbReference>
<organism evidence="5 6">
    <name type="scientific">Nocardioides yefusunii</name>
    <dbReference type="NCBI Taxonomy" id="2500546"/>
    <lineage>
        <taxon>Bacteria</taxon>
        <taxon>Bacillati</taxon>
        <taxon>Actinomycetota</taxon>
        <taxon>Actinomycetes</taxon>
        <taxon>Propionibacteriales</taxon>
        <taxon>Nocardioidaceae</taxon>
        <taxon>Nocardioides</taxon>
    </lineage>
</organism>
<keyword evidence="6" id="KW-1185">Reference proteome</keyword>
<accession>A0ABW1R2D1</accession>
<evidence type="ECO:0000313" key="6">
    <source>
        <dbReference type="Proteomes" id="UP001596098"/>
    </source>
</evidence>
<protein>
    <submittedName>
        <fullName evidence="5">MarR family winged helix-turn-helix transcriptional regulator</fullName>
    </submittedName>
</protein>